<dbReference type="Gene3D" id="3.40.30.10">
    <property type="entry name" value="Glutaredoxin"/>
    <property type="match status" value="1"/>
</dbReference>
<dbReference type="InterPro" id="IPR044862">
    <property type="entry name" value="Pro_4_hyd_alph_FE2OG_OXY"/>
</dbReference>
<sequence>MAHILLTPGDPAPRFRQRSGGNPAYSFDTAAGRYLVLAFLGSAGDDHAQQAIAAVRARSDLFDDRHAAFFAVSNDPADEASARLDERIPGYRLFWDFDRVVARLFGAIEHDDPGDAGVEIRRIWVVLDPTLRVLRVLPFAPDRSDIAALIAYLDTLPPPERFAGFELQAPIIVLPNVFEPGLCAELIARYDASGGAPSGFMREVDGKTVLINDPAHKRRRDHDITDRTMIDALQARIRRRVVPEIARVHQFRVTRMERYLVACYGADERGHFQPHRDNTTRGTAHRRFAVSVNLNAEFEGGELWFPEYGPRGFRMPPGAAAVFSCSLLHAVRPVTSGRRYAFLPFLYDDQAAREREANNVHLGEGVGAYRA</sequence>
<dbReference type="PROSITE" id="PS51471">
    <property type="entry name" value="FE2OG_OXY"/>
    <property type="match status" value="1"/>
</dbReference>
<evidence type="ECO:0000256" key="7">
    <source>
        <dbReference type="SAM" id="MobiDB-lite"/>
    </source>
</evidence>
<dbReference type="InterPro" id="IPR000866">
    <property type="entry name" value="AhpC/TSA"/>
</dbReference>
<evidence type="ECO:0000259" key="8">
    <source>
        <dbReference type="PROSITE" id="PS51471"/>
    </source>
</evidence>
<keyword evidence="10" id="KW-1185">Reference proteome</keyword>
<dbReference type="Pfam" id="PF13640">
    <property type="entry name" value="2OG-FeII_Oxy_3"/>
    <property type="match status" value="1"/>
</dbReference>
<feature type="region of interest" description="Disordered" evidence="7">
    <location>
        <begin position="1"/>
        <end position="20"/>
    </location>
</feature>
<dbReference type="SUPFAM" id="SSF51197">
    <property type="entry name" value="Clavaminate synthase-like"/>
    <property type="match status" value="1"/>
</dbReference>
<keyword evidence="2" id="KW-0479">Metal-binding</keyword>
<protein>
    <submittedName>
        <fullName evidence="9">2OG-Fe(II) oxygenase</fullName>
    </submittedName>
</protein>
<comment type="caution">
    <text evidence="9">The sequence shown here is derived from an EMBL/GenBank/DDBJ whole genome shotgun (WGS) entry which is preliminary data.</text>
</comment>
<feature type="domain" description="Fe2OG dioxygenase" evidence="8">
    <location>
        <begin position="255"/>
        <end position="349"/>
    </location>
</feature>
<dbReference type="InterPro" id="IPR006620">
    <property type="entry name" value="Pro_4_hyd_alph"/>
</dbReference>
<dbReference type="RefSeq" id="WP_408077340.1">
    <property type="nucleotide sequence ID" value="NZ_JBELQC010000001.1"/>
</dbReference>
<gene>
    <name evidence="9" type="ORF">ABS767_05445</name>
</gene>
<dbReference type="SMART" id="SM00702">
    <property type="entry name" value="P4Hc"/>
    <property type="match status" value="1"/>
</dbReference>
<keyword evidence="5" id="KW-0560">Oxidoreductase</keyword>
<keyword evidence="3" id="KW-0847">Vitamin C</keyword>
<dbReference type="Pfam" id="PF00578">
    <property type="entry name" value="AhpC-TSA"/>
    <property type="match status" value="1"/>
</dbReference>
<dbReference type="SUPFAM" id="SSF52833">
    <property type="entry name" value="Thioredoxin-like"/>
    <property type="match status" value="1"/>
</dbReference>
<evidence type="ECO:0000256" key="5">
    <source>
        <dbReference type="ARBA" id="ARBA00023002"/>
    </source>
</evidence>
<evidence type="ECO:0000313" key="9">
    <source>
        <dbReference type="EMBL" id="MFL9840401.1"/>
    </source>
</evidence>
<keyword evidence="6" id="KW-0408">Iron</keyword>
<dbReference type="InterPro" id="IPR036249">
    <property type="entry name" value="Thioredoxin-like_sf"/>
</dbReference>
<reference evidence="9 10" key="1">
    <citation type="submission" date="2024-06" db="EMBL/GenBank/DDBJ databases">
        <authorList>
            <person name="Kaempfer P."/>
            <person name="Viver T."/>
        </authorList>
    </citation>
    <scope>NUCLEOTIDE SEQUENCE [LARGE SCALE GENOMIC DNA]</scope>
    <source>
        <strain evidence="9 10">ST-64</strain>
    </source>
</reference>
<evidence type="ECO:0000256" key="2">
    <source>
        <dbReference type="ARBA" id="ARBA00022723"/>
    </source>
</evidence>
<evidence type="ECO:0000313" key="10">
    <source>
        <dbReference type="Proteomes" id="UP001629244"/>
    </source>
</evidence>
<organism evidence="9 10">
    <name type="scientific">Sphingomonas plantiphila</name>
    <dbReference type="NCBI Taxonomy" id="3163295"/>
    <lineage>
        <taxon>Bacteria</taxon>
        <taxon>Pseudomonadati</taxon>
        <taxon>Pseudomonadota</taxon>
        <taxon>Alphaproteobacteria</taxon>
        <taxon>Sphingomonadales</taxon>
        <taxon>Sphingomonadaceae</taxon>
        <taxon>Sphingomonas</taxon>
    </lineage>
</organism>
<dbReference type="InterPro" id="IPR005123">
    <property type="entry name" value="Oxoglu/Fe-dep_dioxygenase_dom"/>
</dbReference>
<name>A0ABW8YJG3_9SPHN</name>
<evidence type="ECO:0000256" key="3">
    <source>
        <dbReference type="ARBA" id="ARBA00022896"/>
    </source>
</evidence>
<keyword evidence="4" id="KW-0223">Dioxygenase</keyword>
<proteinExistence type="predicted"/>
<accession>A0ABW8YJG3</accession>
<dbReference type="EMBL" id="JBELQC010000001">
    <property type="protein sequence ID" value="MFL9840401.1"/>
    <property type="molecule type" value="Genomic_DNA"/>
</dbReference>
<dbReference type="Proteomes" id="UP001629244">
    <property type="component" value="Unassembled WGS sequence"/>
</dbReference>
<evidence type="ECO:0000256" key="4">
    <source>
        <dbReference type="ARBA" id="ARBA00022964"/>
    </source>
</evidence>
<evidence type="ECO:0000256" key="6">
    <source>
        <dbReference type="ARBA" id="ARBA00023004"/>
    </source>
</evidence>
<dbReference type="Gene3D" id="2.60.120.620">
    <property type="entry name" value="q2cbj1_9rhob like domain"/>
    <property type="match status" value="1"/>
</dbReference>
<evidence type="ECO:0000256" key="1">
    <source>
        <dbReference type="ARBA" id="ARBA00001961"/>
    </source>
</evidence>
<comment type="cofactor">
    <cofactor evidence="1">
        <name>L-ascorbate</name>
        <dbReference type="ChEBI" id="CHEBI:38290"/>
    </cofactor>
</comment>